<reference evidence="1" key="1">
    <citation type="journal article" date="2012" name="Mol. Plant Microbe Interact.">
        <title>A highly conserved effector in Fusarium oxysporum is required for full virulence on Arabidopsis.</title>
        <authorList>
            <person name="Thatcher L.F."/>
            <person name="Gardiner D.M."/>
            <person name="Kazan K."/>
            <person name="Manners J."/>
        </authorList>
    </citation>
    <scope>NUCLEOTIDE SEQUENCE [LARGE SCALE GENOMIC DNA]</scope>
    <source>
        <strain evidence="1">Fo5176</strain>
    </source>
</reference>
<evidence type="ECO:0000313" key="1">
    <source>
        <dbReference type="EMBL" id="EGU71946.1"/>
    </source>
</evidence>
<gene>
    <name evidence="1" type="ORF">FOXB_17545</name>
</gene>
<protein>
    <submittedName>
        <fullName evidence="1">Uncharacterized protein</fullName>
    </submittedName>
</protein>
<proteinExistence type="predicted"/>
<feature type="non-terminal residue" evidence="1">
    <location>
        <position position="1"/>
    </location>
</feature>
<accession>F9GFW1</accession>
<name>F9GFW1_FUSOF</name>
<dbReference type="AlphaFoldDB" id="F9GFW1"/>
<dbReference type="EMBL" id="AFQF01007290">
    <property type="protein sequence ID" value="EGU71946.1"/>
    <property type="molecule type" value="Genomic_DNA"/>
</dbReference>
<organism evidence="1">
    <name type="scientific">Fusarium oxysporum (strain Fo5176)</name>
    <name type="common">Fusarium vascular wilt</name>
    <dbReference type="NCBI Taxonomy" id="660025"/>
    <lineage>
        <taxon>Eukaryota</taxon>
        <taxon>Fungi</taxon>
        <taxon>Dikarya</taxon>
        <taxon>Ascomycota</taxon>
        <taxon>Pezizomycotina</taxon>
        <taxon>Sordariomycetes</taxon>
        <taxon>Hypocreomycetidae</taxon>
        <taxon>Hypocreales</taxon>
        <taxon>Nectriaceae</taxon>
        <taxon>Fusarium</taxon>
        <taxon>Fusarium oxysporum species complex</taxon>
    </lineage>
</organism>
<sequence>RSFLLSALLRLAIEPKEHPALTIEALQQNTEEKFKGSPIVIDVLEMAQKEQGFVTRKTTEHTIAVQIYDLNVFRDFLDNNVDKSVWEESSVLSSSMSLNGCQILESPTVETTQNSAIHGDEEIYEAVACDDASIGETAFIRDALADREKSCSQDENDFFFPRTLQEETPNLMGGNGNSITKLTLTTTAEKLRIHNRTIV</sequence>
<comment type="caution">
    <text evidence="1">The sequence shown here is derived from an EMBL/GenBank/DDBJ whole genome shotgun (WGS) entry which is preliminary data.</text>
</comment>